<dbReference type="AlphaFoldDB" id="A0A6J5ZMM6"/>
<protein>
    <submittedName>
        <fullName evidence="1">Unannotated protein</fullName>
    </submittedName>
</protein>
<gene>
    <name evidence="1" type="ORF">UFOPK3522_00845</name>
</gene>
<name>A0A6J5ZMM6_9ZZZZ</name>
<accession>A0A6J5ZMM6</accession>
<sequence>MVKYRVLHNEVKALIGREAVEVPLLKPPHWKLLPRASQHAFGYVDAKKVKLAACEEVFEVPRAATKVDHPWRSAERVKRGENFPLEEAANPLEHIIRMPFKAIVVVTSDCIVVRLVDLCYMVAIVHVFGAHGGECTVI</sequence>
<organism evidence="1">
    <name type="scientific">freshwater metagenome</name>
    <dbReference type="NCBI Taxonomy" id="449393"/>
    <lineage>
        <taxon>unclassified sequences</taxon>
        <taxon>metagenomes</taxon>
        <taxon>ecological metagenomes</taxon>
    </lineage>
</organism>
<evidence type="ECO:0000313" key="1">
    <source>
        <dbReference type="EMBL" id="CAB4343555.1"/>
    </source>
</evidence>
<dbReference type="EMBL" id="CAESAO010000061">
    <property type="protein sequence ID" value="CAB4343555.1"/>
    <property type="molecule type" value="Genomic_DNA"/>
</dbReference>
<reference evidence="1" key="1">
    <citation type="submission" date="2020-05" db="EMBL/GenBank/DDBJ databases">
        <authorList>
            <person name="Chiriac C."/>
            <person name="Salcher M."/>
            <person name="Ghai R."/>
            <person name="Kavagutti S V."/>
        </authorList>
    </citation>
    <scope>NUCLEOTIDE SEQUENCE</scope>
</reference>
<proteinExistence type="predicted"/>